<dbReference type="Pfam" id="PF03625">
    <property type="entry name" value="DUF302"/>
    <property type="match status" value="1"/>
</dbReference>
<comment type="caution">
    <text evidence="3">The sequence shown here is derived from an EMBL/GenBank/DDBJ whole genome shotgun (WGS) entry which is preliminary data.</text>
</comment>
<dbReference type="PANTHER" id="PTHR38342">
    <property type="entry name" value="SLR5037 PROTEIN"/>
    <property type="match status" value="1"/>
</dbReference>
<feature type="domain" description="DUF302" evidence="2">
    <location>
        <begin position="55"/>
        <end position="115"/>
    </location>
</feature>
<proteinExistence type="predicted"/>
<dbReference type="Gene3D" id="3.30.310.70">
    <property type="entry name" value="TT1751-like domain"/>
    <property type="match status" value="1"/>
</dbReference>
<feature type="signal peptide" evidence="1">
    <location>
        <begin position="1"/>
        <end position="21"/>
    </location>
</feature>
<feature type="chain" id="PRO_5045692575" evidence="1">
    <location>
        <begin position="22"/>
        <end position="150"/>
    </location>
</feature>
<reference evidence="4" key="1">
    <citation type="journal article" date="2019" name="Int. J. Syst. Evol. Microbiol.">
        <title>The Global Catalogue of Microorganisms (GCM) 10K type strain sequencing project: providing services to taxonomists for standard genome sequencing and annotation.</title>
        <authorList>
            <consortium name="The Broad Institute Genomics Platform"/>
            <consortium name="The Broad Institute Genome Sequencing Center for Infectious Disease"/>
            <person name="Wu L."/>
            <person name="Ma J."/>
        </authorList>
    </citation>
    <scope>NUCLEOTIDE SEQUENCE [LARGE SCALE GENOMIC DNA]</scope>
    <source>
        <strain evidence="4">CCUG 43117</strain>
    </source>
</reference>
<dbReference type="CDD" id="cd14797">
    <property type="entry name" value="DUF302"/>
    <property type="match status" value="1"/>
</dbReference>
<organism evidence="3 4">
    <name type="scientific">Bosea massiliensis</name>
    <dbReference type="NCBI Taxonomy" id="151419"/>
    <lineage>
        <taxon>Bacteria</taxon>
        <taxon>Pseudomonadati</taxon>
        <taxon>Pseudomonadota</taxon>
        <taxon>Alphaproteobacteria</taxon>
        <taxon>Hyphomicrobiales</taxon>
        <taxon>Boseaceae</taxon>
        <taxon>Bosea</taxon>
    </lineage>
</organism>
<dbReference type="PANTHER" id="PTHR38342:SF2">
    <property type="entry name" value="INNER MEMBRANE OR EXPORTED"/>
    <property type="match status" value="1"/>
</dbReference>
<dbReference type="SUPFAM" id="SSF103247">
    <property type="entry name" value="TT1751-like"/>
    <property type="match status" value="1"/>
</dbReference>
<protein>
    <submittedName>
        <fullName evidence="3">DUF302 domain-containing protein</fullName>
    </submittedName>
</protein>
<dbReference type="Proteomes" id="UP001596060">
    <property type="component" value="Unassembled WGS sequence"/>
</dbReference>
<sequence length="150" mass="15815">MTRALVMSLAALLLTSATALSQNLTTVESRFAVKETSDRLAAELEKRGIRIAARIDHAAAAKAAGLDMPPTEVIMFGNPRLGTPLMLAQPSVAIELPMKMLIWQDGIGKVMIGYAPPSALKERYRITGQDEPLTAMAGALAGLAKAASGQ</sequence>
<dbReference type="InterPro" id="IPR005180">
    <property type="entry name" value="DUF302"/>
</dbReference>
<name>A0ABW0PB28_9HYPH</name>
<keyword evidence="1" id="KW-0732">Signal</keyword>
<gene>
    <name evidence="3" type="ORF">ACFPN9_27865</name>
</gene>
<dbReference type="EMBL" id="JBHSLU010000142">
    <property type="protein sequence ID" value="MFC5509052.1"/>
    <property type="molecule type" value="Genomic_DNA"/>
</dbReference>
<evidence type="ECO:0000313" key="4">
    <source>
        <dbReference type="Proteomes" id="UP001596060"/>
    </source>
</evidence>
<accession>A0ABW0PB28</accession>
<keyword evidence="4" id="KW-1185">Reference proteome</keyword>
<dbReference type="InterPro" id="IPR035923">
    <property type="entry name" value="TT1751-like_sf"/>
</dbReference>
<evidence type="ECO:0000256" key="1">
    <source>
        <dbReference type="SAM" id="SignalP"/>
    </source>
</evidence>
<dbReference type="RefSeq" id="WP_082734992.1">
    <property type="nucleotide sequence ID" value="NZ_JBHSLU010000142.1"/>
</dbReference>
<evidence type="ECO:0000313" key="3">
    <source>
        <dbReference type="EMBL" id="MFC5509052.1"/>
    </source>
</evidence>
<evidence type="ECO:0000259" key="2">
    <source>
        <dbReference type="Pfam" id="PF03625"/>
    </source>
</evidence>